<dbReference type="Gene3D" id="3.20.20.370">
    <property type="entry name" value="Glycoside hydrolase/deacetylase"/>
    <property type="match status" value="1"/>
</dbReference>
<evidence type="ECO:0000256" key="3">
    <source>
        <dbReference type="ARBA" id="ARBA00020071"/>
    </source>
</evidence>
<dbReference type="InterPro" id="IPR050248">
    <property type="entry name" value="Polysacc_deacetylase_ArnD"/>
</dbReference>
<keyword evidence="10" id="KW-1185">Reference proteome</keyword>
<feature type="chain" id="PRO_5045418619" description="Chitooligosaccharide deacetylase" evidence="7">
    <location>
        <begin position="22"/>
        <end position="312"/>
    </location>
</feature>
<feature type="domain" description="NodB homology" evidence="8">
    <location>
        <begin position="25"/>
        <end position="251"/>
    </location>
</feature>
<reference evidence="10" key="1">
    <citation type="journal article" date="2019" name="Int. J. Syst. Evol. Microbiol.">
        <title>The Global Catalogue of Microorganisms (GCM) 10K type strain sequencing project: providing services to taxonomists for standard genome sequencing and annotation.</title>
        <authorList>
            <consortium name="The Broad Institute Genomics Platform"/>
            <consortium name="The Broad Institute Genome Sequencing Center for Infectious Disease"/>
            <person name="Wu L."/>
            <person name="Ma J."/>
        </authorList>
    </citation>
    <scope>NUCLEOTIDE SEQUENCE [LARGE SCALE GENOMIC DNA]</scope>
    <source>
        <strain evidence="10">CCUG 62982</strain>
    </source>
</reference>
<dbReference type="SUPFAM" id="SSF88713">
    <property type="entry name" value="Glycoside hydrolase/deacetylase"/>
    <property type="match status" value="1"/>
</dbReference>
<dbReference type="RefSeq" id="WP_264944037.1">
    <property type="nucleotide sequence ID" value="NZ_JAPDRA010000004.1"/>
</dbReference>
<gene>
    <name evidence="9" type="ORF">ACFQ1E_10910</name>
</gene>
<proteinExistence type="inferred from homology"/>
<feature type="signal peptide" evidence="7">
    <location>
        <begin position="1"/>
        <end position="21"/>
    </location>
</feature>
<evidence type="ECO:0000256" key="5">
    <source>
        <dbReference type="ARBA" id="ARBA00022801"/>
    </source>
</evidence>
<comment type="caution">
    <text evidence="9">The sequence shown here is derived from an EMBL/GenBank/DDBJ whole genome shotgun (WGS) entry which is preliminary data.</text>
</comment>
<evidence type="ECO:0000256" key="2">
    <source>
        <dbReference type="ARBA" id="ARBA00010973"/>
    </source>
</evidence>
<dbReference type="Pfam" id="PF01522">
    <property type="entry name" value="Polysacc_deac_1"/>
    <property type="match status" value="1"/>
</dbReference>
<evidence type="ECO:0000256" key="1">
    <source>
        <dbReference type="ARBA" id="ARBA00003236"/>
    </source>
</evidence>
<dbReference type="EMBL" id="JBHTJG010000004">
    <property type="protein sequence ID" value="MFD0946848.1"/>
    <property type="molecule type" value="Genomic_DNA"/>
</dbReference>
<dbReference type="Proteomes" id="UP001596977">
    <property type="component" value="Unassembled WGS sequence"/>
</dbReference>
<keyword evidence="7" id="KW-0732">Signal</keyword>
<evidence type="ECO:0000256" key="4">
    <source>
        <dbReference type="ARBA" id="ARBA00022723"/>
    </source>
</evidence>
<evidence type="ECO:0000313" key="9">
    <source>
        <dbReference type="EMBL" id="MFD0946848.1"/>
    </source>
</evidence>
<dbReference type="PANTHER" id="PTHR10587">
    <property type="entry name" value="GLYCOSYL TRANSFERASE-RELATED"/>
    <property type="match status" value="1"/>
</dbReference>
<dbReference type="PROSITE" id="PS51677">
    <property type="entry name" value="NODB"/>
    <property type="match status" value="1"/>
</dbReference>
<evidence type="ECO:0000256" key="7">
    <source>
        <dbReference type="SAM" id="SignalP"/>
    </source>
</evidence>
<sequence length="312" mass="33907">MRLFAKLMLAVALLLAGLAPAAAQKRIALTFDDVPRGRGAFLTPDERTVKLIAGLRRAGVPQAAFFVNPANLGNPDGKGGEERILAYVAAGHVIANHSWSHPHLSETSAADFLANIDRADAWLRPRDGFRPWFRFPFLDEGMADKAKRDAVRAGLKARGLHNGYVTADGADWFLEQLTIDAAKAGKPIDMAALRDLYVETHVGAAEFFDGLMVKAIGRSPIHVMLMHETDLAALFLPDLVAALRAKGWEIVTADAAFADPVNQLFPDTPSANGTLTEAVAWEKNLPAPRWYERNSTKLLGALFAARVLHEGE</sequence>
<dbReference type="InterPro" id="IPR011330">
    <property type="entry name" value="Glyco_hydro/deAcase_b/a-brl"/>
</dbReference>
<protein>
    <recommendedName>
        <fullName evidence="3">Chitooligosaccharide deacetylase</fullName>
    </recommendedName>
    <alternativeName>
        <fullName evidence="6">Nodulation protein B</fullName>
    </alternativeName>
</protein>
<evidence type="ECO:0000313" key="10">
    <source>
        <dbReference type="Proteomes" id="UP001596977"/>
    </source>
</evidence>
<dbReference type="InterPro" id="IPR002509">
    <property type="entry name" value="NODB_dom"/>
</dbReference>
<accession>A0ABW3H9L7</accession>
<evidence type="ECO:0000259" key="8">
    <source>
        <dbReference type="PROSITE" id="PS51677"/>
    </source>
</evidence>
<organism evidence="9 10">
    <name type="scientific">Sphingomonas canadensis</name>
    <dbReference type="NCBI Taxonomy" id="1219257"/>
    <lineage>
        <taxon>Bacteria</taxon>
        <taxon>Pseudomonadati</taxon>
        <taxon>Pseudomonadota</taxon>
        <taxon>Alphaproteobacteria</taxon>
        <taxon>Sphingomonadales</taxon>
        <taxon>Sphingomonadaceae</taxon>
        <taxon>Sphingomonas</taxon>
    </lineage>
</organism>
<keyword evidence="4" id="KW-0479">Metal-binding</keyword>
<keyword evidence="5" id="KW-0378">Hydrolase</keyword>
<name>A0ABW3H9L7_9SPHN</name>
<comment type="function">
    <text evidence="1">Is involved in generating a small heat-stable compound (Nod), an acylated oligomer of N-acetylglucosamine, that stimulates mitosis in various plant protoplasts.</text>
</comment>
<evidence type="ECO:0000256" key="6">
    <source>
        <dbReference type="ARBA" id="ARBA00032976"/>
    </source>
</evidence>
<dbReference type="PANTHER" id="PTHR10587:SF133">
    <property type="entry name" value="CHITIN DEACETYLASE 1-RELATED"/>
    <property type="match status" value="1"/>
</dbReference>
<comment type="similarity">
    <text evidence="2">Belongs to the polysaccharide deacetylase family.</text>
</comment>